<sequence>MFAQNRSRHVTFRLLRSVLTVCGIILLTGLLQAQTDSNSSVKEKAKPGTSAYHQPGIADARLVVWGVDTSIRAYYFDTGQQAESFSQAIKEFQIATPFQLVVTKAEQSMVDYDKQRVVSPPNYVEQIERKNQVFVLLEGTRRQHAQIESVMRAVGRD</sequence>
<organism evidence="1 2">
    <name type="scientific">Gimesia maris</name>
    <dbReference type="NCBI Taxonomy" id="122"/>
    <lineage>
        <taxon>Bacteria</taxon>
        <taxon>Pseudomonadati</taxon>
        <taxon>Planctomycetota</taxon>
        <taxon>Planctomycetia</taxon>
        <taxon>Planctomycetales</taxon>
        <taxon>Planctomycetaceae</taxon>
        <taxon>Gimesia</taxon>
    </lineage>
</organism>
<comment type="caution">
    <text evidence="1">The sequence shown here is derived from an EMBL/GenBank/DDBJ whole genome shotgun (WGS) entry which is preliminary data.</text>
</comment>
<dbReference type="AlphaFoldDB" id="A0A3D3QYG1"/>
<dbReference type="EMBL" id="DQAY01000008">
    <property type="protein sequence ID" value="HCO21615.1"/>
    <property type="molecule type" value="Genomic_DNA"/>
</dbReference>
<name>A0A3D3QYG1_9PLAN</name>
<reference evidence="1 2" key="1">
    <citation type="journal article" date="2018" name="Nat. Biotechnol.">
        <title>A standardized bacterial taxonomy based on genome phylogeny substantially revises the tree of life.</title>
        <authorList>
            <person name="Parks D.H."/>
            <person name="Chuvochina M."/>
            <person name="Waite D.W."/>
            <person name="Rinke C."/>
            <person name="Skarshewski A."/>
            <person name="Chaumeil P.A."/>
            <person name="Hugenholtz P."/>
        </authorList>
    </citation>
    <scope>NUCLEOTIDE SEQUENCE [LARGE SCALE GENOMIC DNA]</scope>
    <source>
        <strain evidence="1">UBA9375</strain>
    </source>
</reference>
<evidence type="ECO:0000313" key="2">
    <source>
        <dbReference type="Proteomes" id="UP000263642"/>
    </source>
</evidence>
<protein>
    <submittedName>
        <fullName evidence="1">Uncharacterized protein</fullName>
    </submittedName>
</protein>
<accession>A0A3D3QYG1</accession>
<gene>
    <name evidence="1" type="ORF">DIT97_00530</name>
</gene>
<evidence type="ECO:0000313" key="1">
    <source>
        <dbReference type="EMBL" id="HCO21615.1"/>
    </source>
</evidence>
<dbReference type="Proteomes" id="UP000263642">
    <property type="component" value="Unassembled WGS sequence"/>
</dbReference>
<proteinExistence type="predicted"/>